<dbReference type="EMBL" id="CZPZ01000035">
    <property type="protein sequence ID" value="CUS39473.1"/>
    <property type="molecule type" value="Genomic_DNA"/>
</dbReference>
<dbReference type="AlphaFoldDB" id="A0A0S4LPF7"/>
<gene>
    <name evidence="2" type="ORF">COMA2_80008</name>
</gene>
<dbReference type="SUPFAM" id="SSF50249">
    <property type="entry name" value="Nucleic acid-binding proteins"/>
    <property type="match status" value="1"/>
</dbReference>
<proteinExistence type="predicted"/>
<evidence type="ECO:0000256" key="1">
    <source>
        <dbReference type="SAM" id="SignalP"/>
    </source>
</evidence>
<evidence type="ECO:0008006" key="4">
    <source>
        <dbReference type="Google" id="ProtNLM"/>
    </source>
</evidence>
<feature type="chain" id="PRO_5006624156" description="Bacterial OB-fold domain-containing protein" evidence="1">
    <location>
        <begin position="26"/>
        <end position="122"/>
    </location>
</feature>
<reference evidence="3" key="1">
    <citation type="submission" date="2015-10" db="EMBL/GenBank/DDBJ databases">
        <authorList>
            <person name="Luecker S."/>
            <person name="Luecker S."/>
        </authorList>
    </citation>
    <scope>NUCLEOTIDE SEQUENCE [LARGE SCALE GENOMIC DNA]</scope>
</reference>
<evidence type="ECO:0000313" key="2">
    <source>
        <dbReference type="EMBL" id="CUS39473.1"/>
    </source>
</evidence>
<evidence type="ECO:0000313" key="3">
    <source>
        <dbReference type="Proteomes" id="UP000198736"/>
    </source>
</evidence>
<keyword evidence="3" id="KW-1185">Reference proteome</keyword>
<accession>A0A0S4LPF7</accession>
<feature type="signal peptide" evidence="1">
    <location>
        <begin position="1"/>
        <end position="25"/>
    </location>
</feature>
<protein>
    <recommendedName>
        <fullName evidence="4">Bacterial OB-fold domain-containing protein</fullName>
    </recommendedName>
</protein>
<dbReference type="InterPro" id="IPR012340">
    <property type="entry name" value="NA-bd_OB-fold"/>
</dbReference>
<dbReference type="RefSeq" id="WP_090901737.1">
    <property type="nucleotide sequence ID" value="NZ_CZPZ01000035.1"/>
</dbReference>
<keyword evidence="1" id="KW-0732">Signal</keyword>
<name>A0A0S4LPF7_9BACT</name>
<dbReference type="Proteomes" id="UP000198736">
    <property type="component" value="Unassembled WGS sequence"/>
</dbReference>
<sequence length="122" mass="13203">MMTSSQKVFGYLSCGFLLWAGFSPATVAWSSDQLNIAPSAMLISDSIGDSKPGKTVKGEVVRVDGDNYFVKQHEDGKVVRMHVDRTTNTKSSMKAKPGDNIEAKVDGQGHAISFLTDQPISH</sequence>
<dbReference type="Gene3D" id="2.40.50.140">
    <property type="entry name" value="Nucleic acid-binding proteins"/>
    <property type="match status" value="1"/>
</dbReference>
<organism evidence="2 3">
    <name type="scientific">Candidatus Nitrospira nitrificans</name>
    <dbReference type="NCBI Taxonomy" id="1742973"/>
    <lineage>
        <taxon>Bacteria</taxon>
        <taxon>Pseudomonadati</taxon>
        <taxon>Nitrospirota</taxon>
        <taxon>Nitrospiria</taxon>
        <taxon>Nitrospirales</taxon>
        <taxon>Nitrospiraceae</taxon>
        <taxon>Nitrospira</taxon>
    </lineage>
</organism>